<dbReference type="PANTHER" id="PTHR44086:SF10">
    <property type="entry name" value="THIOSULFATE SULFURTRANSFERASE_RHODANESE-LIKE DOMAIN-CONTAINING PROTEIN 3"/>
    <property type="match status" value="1"/>
</dbReference>
<dbReference type="Pfam" id="PF00581">
    <property type="entry name" value="Rhodanese"/>
    <property type="match status" value="2"/>
</dbReference>
<sequence length="528" mass="58904">MKYINAHALKQQIHDTDEIAVLDIREHGQYGENHLFFAVSVPYSALELNIERLVPRKNTRIVMYGNQHENDVAERACLAATALGYTNISILQDGVQGWQAAGYATFAGVNLPSKTFGELAEHVYDTPRISAQQLQALLRDDSNNIVVLDGRPVPEYKKMNIPGSVCCPNGELALRAGELAPDPATTIVINCAGRTRSIVGAQTLINLGVPNKVYALENGTQGWYLADLPLEHQSDRLYPRSVQDHNLPTLQRRSATLAARHNVQAVDAAQVQQWLAQSDRTTFLCDVRTPEEFGQDKLPAGVQHTPGGQLIQATDEFIGVRKSRLVLLDFDKVRAPVIASWLRQLGWEAYLLQHPGQLQITAATDTHHQALRNTTVLTSDQIASFISAHPEAMLIDTRPSMQFRRLRLQGAIWAIRPTVTSVVPKDKDKAILLIGEHADKLHLVAADLERAGHTRIYMACLDSEQISRSGLALDTDEAVLPDEQCIDFLFFVHDRHQGNKEAARKYLEWETNLISQIDDLERQTFSFD</sequence>
<dbReference type="OrthoDB" id="9789585at2"/>
<dbReference type="SMART" id="SM00450">
    <property type="entry name" value="RHOD"/>
    <property type="match status" value="3"/>
</dbReference>
<feature type="domain" description="Rhodanese" evidence="1">
    <location>
        <begin position="388"/>
        <end position="457"/>
    </location>
</feature>
<dbReference type="PROSITE" id="PS50206">
    <property type="entry name" value="RHODANESE_3"/>
    <property type="match status" value="3"/>
</dbReference>
<dbReference type="HOGENOM" id="CLU_024972_1_0_4"/>
<evidence type="ECO:0000259" key="1">
    <source>
        <dbReference type="PROSITE" id="PS50206"/>
    </source>
</evidence>
<dbReference type="SUPFAM" id="SSF52821">
    <property type="entry name" value="Rhodanese/Cell cycle control phosphatase"/>
    <property type="match status" value="4"/>
</dbReference>
<dbReference type="InterPro" id="IPR036873">
    <property type="entry name" value="Rhodanese-like_dom_sf"/>
</dbReference>
<protein>
    <submittedName>
        <fullName evidence="2">Rhodanese domain-containing protein</fullName>
    </submittedName>
</protein>
<dbReference type="KEGG" id="amim:MIM_c37440"/>
<dbReference type="STRING" id="1247726.MIM_c37440"/>
<feature type="domain" description="Rhodanese" evidence="1">
    <location>
        <begin position="141"/>
        <end position="232"/>
    </location>
</feature>
<evidence type="ECO:0000313" key="3">
    <source>
        <dbReference type="Proteomes" id="UP000019095"/>
    </source>
</evidence>
<proteinExistence type="predicted"/>
<reference evidence="2 3" key="1">
    <citation type="journal article" date="2014" name="Microbiology">
        <title>Unravelling the complete genome sequence of Advenella mimigardefordensis strain DPN7T and novel insights in the catabolism of the xenobiotic polythioester precursor 3,3'-dithiodipropionate.</title>
        <authorList>
            <person name="Wubbeler J.H."/>
            <person name="Hiessl S."/>
            <person name="Schuldes J."/>
            <person name="Thurmer A."/>
            <person name="Daniel R."/>
            <person name="Steinbuchel A."/>
        </authorList>
    </citation>
    <scope>NUCLEOTIDE SEQUENCE [LARGE SCALE GENOMIC DNA]</scope>
    <source>
        <strain evidence="3">DSM 17166 / LMG 22922 / DPN7</strain>
    </source>
</reference>
<dbReference type="InterPro" id="IPR001763">
    <property type="entry name" value="Rhodanese-like_dom"/>
</dbReference>
<dbReference type="EMBL" id="CP003915">
    <property type="protein sequence ID" value="AHG65801.1"/>
    <property type="molecule type" value="Genomic_DNA"/>
</dbReference>
<keyword evidence="3" id="KW-1185">Reference proteome</keyword>
<dbReference type="AlphaFoldDB" id="W0PH37"/>
<feature type="domain" description="Rhodanese" evidence="1">
    <location>
        <begin position="15"/>
        <end position="107"/>
    </location>
</feature>
<dbReference type="RefSeq" id="WP_025374502.1">
    <property type="nucleotide sequence ID" value="NZ_CP003915.1"/>
</dbReference>
<dbReference type="Proteomes" id="UP000019095">
    <property type="component" value="Chromosome"/>
</dbReference>
<gene>
    <name evidence="2" type="ORF">MIM_c37440</name>
</gene>
<dbReference type="PANTHER" id="PTHR44086">
    <property type="entry name" value="THIOSULFATE SULFURTRANSFERASE RDL2, MITOCHONDRIAL-RELATED"/>
    <property type="match status" value="1"/>
</dbReference>
<accession>W0PH37</accession>
<dbReference type="GO" id="GO:0004792">
    <property type="term" value="F:thiosulfate-cyanide sulfurtransferase activity"/>
    <property type="evidence" value="ECO:0007669"/>
    <property type="project" value="TreeGrafter"/>
</dbReference>
<dbReference type="PATRIC" id="fig|1247726.3.peg.4135"/>
<dbReference type="eggNOG" id="COG2897">
    <property type="taxonomic scope" value="Bacteria"/>
</dbReference>
<organism evidence="2 3">
    <name type="scientific">Advenella mimigardefordensis (strain DSM 17166 / LMG 22922 / DPN7)</name>
    <dbReference type="NCBI Taxonomy" id="1247726"/>
    <lineage>
        <taxon>Bacteria</taxon>
        <taxon>Pseudomonadati</taxon>
        <taxon>Pseudomonadota</taxon>
        <taxon>Betaproteobacteria</taxon>
        <taxon>Burkholderiales</taxon>
        <taxon>Alcaligenaceae</taxon>
    </lineage>
</organism>
<evidence type="ECO:0000313" key="2">
    <source>
        <dbReference type="EMBL" id="AHG65801.1"/>
    </source>
</evidence>
<name>W0PH37_ADVMD</name>
<dbReference type="Gene3D" id="3.40.250.10">
    <property type="entry name" value="Rhodanese-like domain"/>
    <property type="match status" value="4"/>
</dbReference>
<dbReference type="eggNOG" id="COG0607">
    <property type="taxonomic scope" value="Bacteria"/>
</dbReference>